<reference evidence="5" key="2">
    <citation type="submission" date="2025-08" db="UniProtKB">
        <authorList>
            <consortium name="RefSeq"/>
        </authorList>
    </citation>
    <scope>IDENTIFICATION</scope>
    <source>
        <strain evidence="5">S238N-H82</strain>
        <tissue evidence="5">Testes</tissue>
    </source>
</reference>
<evidence type="ECO:0000256" key="2">
    <source>
        <dbReference type="SAM" id="Phobius"/>
    </source>
</evidence>
<feature type="signal peptide" evidence="3">
    <location>
        <begin position="1"/>
        <end position="21"/>
    </location>
</feature>
<dbReference type="OrthoDB" id="10056322at2759"/>
<gene>
    <name evidence="5" type="primary">LOC118410012</name>
</gene>
<evidence type="ECO:0000256" key="1">
    <source>
        <dbReference type="SAM" id="MobiDB-lite"/>
    </source>
</evidence>
<dbReference type="RefSeq" id="XP_035667353.1">
    <property type="nucleotide sequence ID" value="XM_035811460.1"/>
</dbReference>
<name>A0A9J7KNM8_BRAFL</name>
<proteinExistence type="predicted"/>
<keyword evidence="2" id="KW-1133">Transmembrane helix</keyword>
<feature type="region of interest" description="Disordered" evidence="1">
    <location>
        <begin position="149"/>
        <end position="188"/>
    </location>
</feature>
<dbReference type="Proteomes" id="UP000001554">
    <property type="component" value="Chromosome 2"/>
</dbReference>
<protein>
    <submittedName>
        <fullName evidence="5">Uncharacterized protein LOC118410012</fullName>
    </submittedName>
</protein>
<feature type="compositionally biased region" description="Polar residues" evidence="1">
    <location>
        <begin position="174"/>
        <end position="188"/>
    </location>
</feature>
<evidence type="ECO:0000313" key="5">
    <source>
        <dbReference type="RefSeq" id="XP_035667353.1"/>
    </source>
</evidence>
<keyword evidence="4" id="KW-1185">Reference proteome</keyword>
<keyword evidence="2" id="KW-0472">Membrane</keyword>
<sequence>MAITAFIIPLACSYLIPVVRAGYTRCYENKYCPDGYYCCHDRCCARAYFWSYWYFWLGLLLLLFAVLSGIITACKRCLAKQRTSSNSRDAHQLTSCPSPPDVSLALPPYSPRCTTTDQHRTPALQAVSSEEHDNTGMLFDEYLADMRPIRPGEKPPPYSLYPTECHEEPTTTPSRQLTSGQNNGGQHT</sequence>
<accession>A0A9J7KNM8</accession>
<evidence type="ECO:0000256" key="3">
    <source>
        <dbReference type="SAM" id="SignalP"/>
    </source>
</evidence>
<dbReference type="GeneID" id="118410012"/>
<dbReference type="OMA" id="CYENKYC"/>
<feature type="chain" id="PRO_5039912855" evidence="3">
    <location>
        <begin position="22"/>
        <end position="188"/>
    </location>
</feature>
<keyword evidence="3" id="KW-0732">Signal</keyword>
<keyword evidence="2" id="KW-0812">Transmembrane</keyword>
<dbReference type="AlphaFoldDB" id="A0A9J7KNM8"/>
<feature type="transmembrane region" description="Helical" evidence="2">
    <location>
        <begin position="53"/>
        <end position="74"/>
    </location>
</feature>
<organism evidence="4 5">
    <name type="scientific">Branchiostoma floridae</name>
    <name type="common">Florida lancelet</name>
    <name type="synonym">Amphioxus</name>
    <dbReference type="NCBI Taxonomy" id="7739"/>
    <lineage>
        <taxon>Eukaryota</taxon>
        <taxon>Metazoa</taxon>
        <taxon>Chordata</taxon>
        <taxon>Cephalochordata</taxon>
        <taxon>Leptocardii</taxon>
        <taxon>Amphioxiformes</taxon>
        <taxon>Branchiostomatidae</taxon>
        <taxon>Branchiostoma</taxon>
    </lineage>
</organism>
<evidence type="ECO:0000313" key="4">
    <source>
        <dbReference type="Proteomes" id="UP000001554"/>
    </source>
</evidence>
<dbReference type="KEGG" id="bfo:118410012"/>
<reference evidence="4" key="1">
    <citation type="journal article" date="2020" name="Nat. Ecol. Evol.">
        <title>Deeply conserved synteny resolves early events in vertebrate evolution.</title>
        <authorList>
            <person name="Simakov O."/>
            <person name="Marletaz F."/>
            <person name="Yue J.X."/>
            <person name="O'Connell B."/>
            <person name="Jenkins J."/>
            <person name="Brandt A."/>
            <person name="Calef R."/>
            <person name="Tung C.H."/>
            <person name="Huang T.K."/>
            <person name="Schmutz J."/>
            <person name="Satoh N."/>
            <person name="Yu J.K."/>
            <person name="Putnam N.H."/>
            <person name="Green R.E."/>
            <person name="Rokhsar D.S."/>
        </authorList>
    </citation>
    <scope>NUCLEOTIDE SEQUENCE [LARGE SCALE GENOMIC DNA]</scope>
    <source>
        <strain evidence="4">S238N-H82</strain>
    </source>
</reference>